<sequence length="196" mass="21272">MPTRLPSALLLSLVLTISACGASMKNPDIKQNPHPTKRYEITVTVDGAPRPFDSVQAAAGYDIANTRCVPLTSGSGATIAPEKSVPIALTRTADNVYKGMVYVDLLQDEDYYGLGVCHWKMTSVSADLNIRRLTMSPFLALDDVLTQKPVTRYFSYRSYASSLSERVDSGHASRADFGDEASQTFSITLAAKEDSP</sequence>
<gene>
    <name evidence="2" type="ORF">ACFCQI_14090</name>
</gene>
<evidence type="ECO:0000256" key="1">
    <source>
        <dbReference type="SAM" id="SignalP"/>
    </source>
</evidence>
<dbReference type="RefSeq" id="WP_395117689.1">
    <property type="nucleotide sequence ID" value="NZ_CP170722.1"/>
</dbReference>
<feature type="chain" id="PRO_5044506403" description="Lipoprotein" evidence="1">
    <location>
        <begin position="22"/>
        <end position="196"/>
    </location>
</feature>
<dbReference type="AlphaFoldDB" id="A0AB74UY38"/>
<evidence type="ECO:0000313" key="2">
    <source>
        <dbReference type="EMBL" id="XIA21445.1"/>
    </source>
</evidence>
<dbReference type="PROSITE" id="PS51257">
    <property type="entry name" value="PROKAR_LIPOPROTEIN"/>
    <property type="match status" value="1"/>
</dbReference>
<evidence type="ECO:0008006" key="3">
    <source>
        <dbReference type="Google" id="ProtNLM"/>
    </source>
</evidence>
<keyword evidence="1" id="KW-0732">Signal</keyword>
<name>A0AB74UY38_9GAMM</name>
<accession>A0AB74UY38</accession>
<organism evidence="2">
    <name type="scientific">Rhodanobacter sp. FW102-FHT14D06</name>
    <dbReference type="NCBI Taxonomy" id="3351461"/>
    <lineage>
        <taxon>Bacteria</taxon>
        <taxon>Pseudomonadati</taxon>
        <taxon>Pseudomonadota</taxon>
        <taxon>Gammaproteobacteria</taxon>
        <taxon>Lysobacterales</taxon>
        <taxon>Rhodanobacteraceae</taxon>
        <taxon>Rhodanobacter</taxon>
    </lineage>
</organism>
<reference evidence="2" key="1">
    <citation type="submission" date="2024-10" db="EMBL/GenBank/DDBJ databases">
        <authorList>
            <person name="Lesea H.P."/>
            <person name="Kuehl J.V."/>
            <person name="Chandonia J.-M."/>
        </authorList>
    </citation>
    <scope>NUCLEOTIDE SEQUENCE</scope>
    <source>
        <strain evidence="2">FW102-FHT14D06</strain>
    </source>
</reference>
<dbReference type="EMBL" id="CP170722">
    <property type="protein sequence ID" value="XIA21445.1"/>
    <property type="molecule type" value="Genomic_DNA"/>
</dbReference>
<feature type="signal peptide" evidence="1">
    <location>
        <begin position="1"/>
        <end position="21"/>
    </location>
</feature>
<proteinExistence type="predicted"/>
<protein>
    <recommendedName>
        <fullName evidence="3">Lipoprotein</fullName>
    </recommendedName>
</protein>